<protein>
    <submittedName>
        <fullName evidence="1">Uncharacterized protein</fullName>
    </submittedName>
</protein>
<accession>A0A8J8N992</accession>
<evidence type="ECO:0000313" key="2">
    <source>
        <dbReference type="Proteomes" id="UP000785679"/>
    </source>
</evidence>
<reference evidence="1" key="1">
    <citation type="submission" date="2019-06" db="EMBL/GenBank/DDBJ databases">
        <authorList>
            <person name="Zheng W."/>
        </authorList>
    </citation>
    <scope>NUCLEOTIDE SEQUENCE</scope>
    <source>
        <strain evidence="1">QDHG01</strain>
    </source>
</reference>
<comment type="caution">
    <text evidence="1">The sequence shown here is derived from an EMBL/GenBank/DDBJ whole genome shotgun (WGS) entry which is preliminary data.</text>
</comment>
<sequence>MWLQVKQLHDAGKIRATEVRGSDYISASDQSRMGDRVVPRLMQGKSVQLLGALDKLHTWTDPDDVASLMMVAGPNEIAWGKPWHVPSNGPMTQRQVIRDIALELGIKDPKVSSVPPIIERTLGLFNPIMRELKNTSYQFNESFVMSDERSRKAFGLKPKAWDLVIRDLVAHYRESQKHDNYENQ</sequence>
<keyword evidence="2" id="KW-1185">Reference proteome</keyword>
<dbReference type="InterPro" id="IPR036291">
    <property type="entry name" value="NAD(P)-bd_dom_sf"/>
</dbReference>
<name>A0A8J8N992_HALGN</name>
<proteinExistence type="predicted"/>
<dbReference type="AlphaFoldDB" id="A0A8J8N992"/>
<dbReference type="EMBL" id="RRYP01034009">
    <property type="protein sequence ID" value="TNV70674.1"/>
    <property type="molecule type" value="Genomic_DNA"/>
</dbReference>
<evidence type="ECO:0000313" key="1">
    <source>
        <dbReference type="EMBL" id="TNV70674.1"/>
    </source>
</evidence>
<dbReference type="Proteomes" id="UP000785679">
    <property type="component" value="Unassembled WGS sequence"/>
</dbReference>
<organism evidence="1 2">
    <name type="scientific">Halteria grandinella</name>
    <dbReference type="NCBI Taxonomy" id="5974"/>
    <lineage>
        <taxon>Eukaryota</taxon>
        <taxon>Sar</taxon>
        <taxon>Alveolata</taxon>
        <taxon>Ciliophora</taxon>
        <taxon>Intramacronucleata</taxon>
        <taxon>Spirotrichea</taxon>
        <taxon>Stichotrichia</taxon>
        <taxon>Sporadotrichida</taxon>
        <taxon>Halteriidae</taxon>
        <taxon>Halteria</taxon>
    </lineage>
</organism>
<dbReference type="Gene3D" id="3.40.50.720">
    <property type="entry name" value="NAD(P)-binding Rossmann-like Domain"/>
    <property type="match status" value="1"/>
</dbReference>
<dbReference type="SUPFAM" id="SSF51735">
    <property type="entry name" value="NAD(P)-binding Rossmann-fold domains"/>
    <property type="match status" value="1"/>
</dbReference>
<gene>
    <name evidence="1" type="ORF">FGO68_gene12382</name>
</gene>